<dbReference type="InterPro" id="IPR025851">
    <property type="entry name" value="SUKH-4"/>
</dbReference>
<accession>A0A9W6UVN4</accession>
<proteinExistence type="predicted"/>
<dbReference type="Pfam" id="PF14440">
    <property type="entry name" value="XOO_2897-deam"/>
    <property type="match status" value="1"/>
</dbReference>
<dbReference type="InterPro" id="IPR032722">
    <property type="entry name" value="Deaminase_XOO_2897"/>
</dbReference>
<keyword evidence="2" id="KW-1185">Reference proteome</keyword>
<evidence type="ECO:0000313" key="2">
    <source>
        <dbReference type="Proteomes" id="UP001165124"/>
    </source>
</evidence>
<dbReference type="Pfam" id="PF14435">
    <property type="entry name" value="SUKH-4"/>
    <property type="match status" value="1"/>
</dbReference>
<sequence>MTTDIGGRLVAHFGQRGLRRFQQGELDGLALPADAARHLQEFGVPVQVGPYFLAGSGEPVGLGEYAATTGAPDAPTYAAQWCRVGTDHGAEICVTPAGAVQAVFVVADEEPMRVNSSLTAFAASLLALDQYLPLLAAPGDRSPAQVFRDLRARLLEVDAPALDDDEAWWPRVLEQIRHAMSFPFSAAFEVQDDRGVKRIETEQARVGAPHPERVLWTRLEAQGVRPEQVTRVYTELEPCFLPGNYCAMWLTQFTNAEFTYSFDYGSTAENREQGFLELMRHAAQQG</sequence>
<comment type="caution">
    <text evidence="1">The sequence shown here is derived from an EMBL/GenBank/DDBJ whole genome shotgun (WGS) entry which is preliminary data.</text>
</comment>
<dbReference type="AlphaFoldDB" id="A0A9W6UVN4"/>
<evidence type="ECO:0000313" key="1">
    <source>
        <dbReference type="EMBL" id="GLW65254.1"/>
    </source>
</evidence>
<organism evidence="1 2">
    <name type="scientific">Actinomadura rubrobrunea</name>
    <dbReference type="NCBI Taxonomy" id="115335"/>
    <lineage>
        <taxon>Bacteria</taxon>
        <taxon>Bacillati</taxon>
        <taxon>Actinomycetota</taxon>
        <taxon>Actinomycetes</taxon>
        <taxon>Streptosporangiales</taxon>
        <taxon>Thermomonosporaceae</taxon>
        <taxon>Actinomadura</taxon>
    </lineage>
</organism>
<protein>
    <recommendedName>
        <fullName evidence="3">SUKH-4 family immunity protein</fullName>
    </recommendedName>
</protein>
<evidence type="ECO:0008006" key="3">
    <source>
        <dbReference type="Google" id="ProtNLM"/>
    </source>
</evidence>
<name>A0A9W6UVN4_9ACTN</name>
<dbReference type="RefSeq" id="WP_067906750.1">
    <property type="nucleotide sequence ID" value="NZ_BSRZ01000008.1"/>
</dbReference>
<reference evidence="1" key="1">
    <citation type="submission" date="2023-02" db="EMBL/GenBank/DDBJ databases">
        <title>Actinomadura rubrobrunea NBRC 14622.</title>
        <authorList>
            <person name="Ichikawa N."/>
            <person name="Sato H."/>
            <person name="Tonouchi N."/>
        </authorList>
    </citation>
    <scope>NUCLEOTIDE SEQUENCE</scope>
    <source>
        <strain evidence="1">NBRC 14622</strain>
    </source>
</reference>
<gene>
    <name evidence="1" type="ORF">Arub01_34980</name>
</gene>
<dbReference type="Proteomes" id="UP001165124">
    <property type="component" value="Unassembled WGS sequence"/>
</dbReference>
<dbReference type="EMBL" id="BSRZ01000008">
    <property type="protein sequence ID" value="GLW65254.1"/>
    <property type="molecule type" value="Genomic_DNA"/>
</dbReference>